<dbReference type="Gene3D" id="2.160.10.10">
    <property type="entry name" value="Hexapeptide repeat proteins"/>
    <property type="match status" value="1"/>
</dbReference>
<dbReference type="GO" id="GO:0016740">
    <property type="term" value="F:transferase activity"/>
    <property type="evidence" value="ECO:0007669"/>
    <property type="project" value="UniProtKB-KW"/>
</dbReference>
<keyword evidence="2" id="KW-1185">Reference proteome</keyword>
<dbReference type="PANTHER" id="PTHR13061:SF29">
    <property type="entry name" value="GAMMA CARBONIC ANHYDRASE-LIKE 1, MITOCHONDRIAL-RELATED"/>
    <property type="match status" value="1"/>
</dbReference>
<dbReference type="Proteomes" id="UP000182471">
    <property type="component" value="Unassembled WGS sequence"/>
</dbReference>
<protein>
    <submittedName>
        <fullName evidence="1">Carbonic anhydrase or acetyltransferase, isoleucine patch superfamily</fullName>
    </submittedName>
</protein>
<dbReference type="InterPro" id="IPR011004">
    <property type="entry name" value="Trimer_LpxA-like_sf"/>
</dbReference>
<dbReference type="Pfam" id="PF00132">
    <property type="entry name" value="Hexapep"/>
    <property type="match status" value="1"/>
</dbReference>
<dbReference type="InterPro" id="IPR047324">
    <property type="entry name" value="LbH_gamma_CA-like"/>
</dbReference>
<proteinExistence type="predicted"/>
<dbReference type="PANTHER" id="PTHR13061">
    <property type="entry name" value="DYNACTIN SUBUNIT P25"/>
    <property type="match status" value="1"/>
</dbReference>
<reference evidence="2" key="1">
    <citation type="submission" date="2016-10" db="EMBL/GenBank/DDBJ databases">
        <authorList>
            <person name="Varghese N."/>
            <person name="Submissions S."/>
        </authorList>
    </citation>
    <scope>NUCLEOTIDE SEQUENCE [LARGE SCALE GENOMIC DNA]</scope>
    <source>
        <strain evidence="2">S1b</strain>
    </source>
</reference>
<dbReference type="InterPro" id="IPR050484">
    <property type="entry name" value="Transf_Hexapept/Carb_Anhydrase"/>
</dbReference>
<dbReference type="CDD" id="cd04645">
    <property type="entry name" value="LbH_gamma_CA_like"/>
    <property type="match status" value="1"/>
</dbReference>
<evidence type="ECO:0000313" key="1">
    <source>
        <dbReference type="EMBL" id="SER82106.1"/>
    </source>
</evidence>
<sequence length="159" mass="16919">MALHIDKSCFLAEGCIVTKNVTLEENCSVWFNTTIRGDEGDIYIKSNTNIQDNAVIHGGKNYPVTIGHNVTIGHSAIVHGCSIGDNSLIGMGSIILNGAKIGKNCIIGAGSLVTQNTVIPDNSLAFGSPCKIIRPTTPEEIASNISNAQTYIELSKEYL</sequence>
<dbReference type="InterPro" id="IPR001451">
    <property type="entry name" value="Hexapep"/>
</dbReference>
<gene>
    <name evidence="1" type="ORF">SAMN02910429_01173</name>
</gene>
<accession>A0A1H9SAP2</accession>
<dbReference type="SUPFAM" id="SSF51161">
    <property type="entry name" value="Trimeric LpxA-like enzymes"/>
    <property type="match status" value="1"/>
</dbReference>
<name>A0A1H9SAP2_9FIRM</name>
<dbReference type="EMBL" id="FOGW01000011">
    <property type="protein sequence ID" value="SER82106.1"/>
    <property type="molecule type" value="Genomic_DNA"/>
</dbReference>
<evidence type="ECO:0000313" key="2">
    <source>
        <dbReference type="Proteomes" id="UP000182471"/>
    </source>
</evidence>
<organism evidence="1 2">
    <name type="scientific">Lachnobacterium bovis</name>
    <dbReference type="NCBI Taxonomy" id="140626"/>
    <lineage>
        <taxon>Bacteria</taxon>
        <taxon>Bacillati</taxon>
        <taxon>Bacillota</taxon>
        <taxon>Clostridia</taxon>
        <taxon>Lachnospirales</taxon>
        <taxon>Lachnospiraceae</taxon>
        <taxon>Lachnobacterium</taxon>
    </lineage>
</organism>
<dbReference type="OrthoDB" id="9803036at2"/>
<dbReference type="RefSeq" id="WP_022749143.1">
    <property type="nucleotide sequence ID" value="NZ_FOGW01000011.1"/>
</dbReference>
<keyword evidence="1" id="KW-0808">Transferase</keyword>
<dbReference type="AlphaFoldDB" id="A0A1H9SAP2"/>